<protein>
    <submittedName>
        <fullName evidence="1">Uncharacterized protein</fullName>
    </submittedName>
</protein>
<reference evidence="1 2" key="1">
    <citation type="submission" date="2015-01" db="EMBL/GenBank/DDBJ databases">
        <title>Evolution of Trichinella species and genotypes.</title>
        <authorList>
            <person name="Korhonen P.K."/>
            <person name="Edoardo P."/>
            <person name="Giuseppe L.R."/>
            <person name="Gasser R.B."/>
        </authorList>
    </citation>
    <scope>NUCLEOTIDE SEQUENCE [LARGE SCALE GENOMIC DNA]</scope>
    <source>
        <strain evidence="1">ISS176</strain>
    </source>
</reference>
<dbReference type="Proteomes" id="UP000054826">
    <property type="component" value="Unassembled WGS sequence"/>
</dbReference>
<proteinExistence type="predicted"/>
<evidence type="ECO:0000313" key="1">
    <source>
        <dbReference type="EMBL" id="KRZ42094.1"/>
    </source>
</evidence>
<feature type="non-terminal residue" evidence="1">
    <location>
        <position position="183"/>
    </location>
</feature>
<sequence length="183" mass="20742">LKFCLSFAVSFLEKCQKQIALYWRRETNPTLLTAKVDLQAGHVSARIRAALAELVEHAVEIFGKRPHVQRYATLDQQMLVVDEPQVDPGQWAVLFVFGLLGADRAQGEGEVRGQRYARDRQVELEQLVPTQRVRGNWRGAAHAQRVRTEKHARIHIYRVEAAHIDTTAPARPSLAEAVDCRLT</sequence>
<gene>
    <name evidence="1" type="ORF">T4C_13588</name>
</gene>
<dbReference type="AlphaFoldDB" id="A0A0V1K4C2"/>
<dbReference type="EMBL" id="JYDV01000016">
    <property type="protein sequence ID" value="KRZ42094.1"/>
    <property type="molecule type" value="Genomic_DNA"/>
</dbReference>
<organism evidence="1 2">
    <name type="scientific">Trichinella pseudospiralis</name>
    <name type="common">Parasitic roundworm</name>
    <dbReference type="NCBI Taxonomy" id="6337"/>
    <lineage>
        <taxon>Eukaryota</taxon>
        <taxon>Metazoa</taxon>
        <taxon>Ecdysozoa</taxon>
        <taxon>Nematoda</taxon>
        <taxon>Enoplea</taxon>
        <taxon>Dorylaimia</taxon>
        <taxon>Trichinellida</taxon>
        <taxon>Trichinellidae</taxon>
        <taxon>Trichinella</taxon>
    </lineage>
</organism>
<name>A0A0V1K4C2_TRIPS</name>
<feature type="non-terminal residue" evidence="1">
    <location>
        <position position="1"/>
    </location>
</feature>
<comment type="caution">
    <text evidence="1">The sequence shown here is derived from an EMBL/GenBank/DDBJ whole genome shotgun (WGS) entry which is preliminary data.</text>
</comment>
<evidence type="ECO:0000313" key="2">
    <source>
        <dbReference type="Proteomes" id="UP000054826"/>
    </source>
</evidence>
<accession>A0A0V1K4C2</accession>